<dbReference type="EMBL" id="CP015586">
    <property type="protein sequence ID" value="APT60391.1"/>
    <property type="molecule type" value="Genomic_DNA"/>
</dbReference>
<dbReference type="KEGG" id="rgi:RGI145_23905"/>
<reference evidence="2 3" key="1">
    <citation type="submission" date="2016-05" db="EMBL/GenBank/DDBJ databases">
        <title>Complete Genome and Methylome Analysis of Psychrotrophic Bacterial Isolates from Antarctic Lake Untersee.</title>
        <authorList>
            <person name="Fomenkov A."/>
            <person name="Akimov V.N."/>
            <person name="Vasilyeva L.V."/>
            <person name="Andersen D."/>
            <person name="Vincze T."/>
            <person name="Roberts R.J."/>
        </authorList>
    </citation>
    <scope>NUCLEOTIDE SEQUENCE [LARGE SCALE GENOMIC DNA]</scope>
    <source>
        <strain evidence="2 3">U14-5</strain>
        <plasmid evidence="3">Plasmid 2</plasmid>
    </source>
</reference>
<dbReference type="RefSeq" id="WP_075801088.1">
    <property type="nucleotide sequence ID" value="NZ_CP015586.1"/>
</dbReference>
<gene>
    <name evidence="2" type="ORF">RGI145_23905</name>
</gene>
<dbReference type="AlphaFoldDB" id="A0A1L7ANN1"/>
<evidence type="ECO:0000313" key="2">
    <source>
        <dbReference type="EMBL" id="APT60391.1"/>
    </source>
</evidence>
<dbReference type="InterPro" id="IPR041271">
    <property type="entry name" value="AGPT-Pplase3"/>
</dbReference>
<proteinExistence type="predicted"/>
<evidence type="ECO:0000313" key="3">
    <source>
        <dbReference type="Proteomes" id="UP000185494"/>
    </source>
</evidence>
<sequence>MSPRDQARAKDLAQAIARYQAKTGPLPGLASPHHLDVLVAQFIDSMRRVEFANHIRDAKHDPARMDPTSDLFDPLRAAVLRNRRGENDEAWWLVFLGTHFGKHGTDGWRLARDVYGKLGKGGLWDWMTVSRSPSSFHAWLAANGITLRGGDGVRRRFSNHRKYESLQASSKKGTSAIVASYVAWVAPPRTHAELIREFHRTVGQDPQAVFAALYHSMDSVQRFGRLGKFDFLAMLGKLGIAPIDPGSTFLKEATGPLQGVRLLYGGARDAKLSAASLEERLKDFSKETGLGAQVLEDALCNWQKKPDVYVRFRG</sequence>
<dbReference type="Proteomes" id="UP000185494">
    <property type="component" value="Chromosome 2"/>
</dbReference>
<protein>
    <recommendedName>
        <fullName evidence="1">Alpha-glutamyl/putrescinyl thymine pyrophosphorylase clade 3 domain-containing protein</fullName>
    </recommendedName>
</protein>
<name>A0A1L7ANN1_9PROT</name>
<dbReference type="Pfam" id="PF18746">
    <property type="entry name" value="aGPT-Pplase3"/>
    <property type="match status" value="1"/>
</dbReference>
<accession>A0A1L7ANN1</accession>
<feature type="domain" description="Alpha-glutamyl/putrescinyl thymine pyrophosphorylase clade 3" evidence="1">
    <location>
        <begin position="35"/>
        <end position="314"/>
    </location>
</feature>
<organism evidence="2 3">
    <name type="scientific">Roseomonas gilardii</name>
    <dbReference type="NCBI Taxonomy" id="257708"/>
    <lineage>
        <taxon>Bacteria</taxon>
        <taxon>Pseudomonadati</taxon>
        <taxon>Pseudomonadota</taxon>
        <taxon>Alphaproteobacteria</taxon>
        <taxon>Acetobacterales</taxon>
        <taxon>Roseomonadaceae</taxon>
        <taxon>Roseomonas</taxon>
    </lineage>
</organism>
<keyword evidence="2" id="KW-0614">Plasmid</keyword>
<geneLocation type="plasmid" evidence="2 3">
    <name>2</name>
</geneLocation>
<evidence type="ECO:0000259" key="1">
    <source>
        <dbReference type="Pfam" id="PF18746"/>
    </source>
</evidence>